<evidence type="ECO:0000256" key="7">
    <source>
        <dbReference type="ARBA" id="ARBA00049929"/>
    </source>
</evidence>
<evidence type="ECO:0000256" key="4">
    <source>
        <dbReference type="ARBA" id="ARBA00022840"/>
    </source>
</evidence>
<dbReference type="AlphaFoldDB" id="A0A1F6WQW5"/>
<keyword evidence="2 8" id="KW-0436">Ligase</keyword>
<dbReference type="Pfam" id="PF00579">
    <property type="entry name" value="tRNA-synt_1b"/>
    <property type="match status" value="1"/>
</dbReference>
<keyword evidence="5 8" id="KW-0648">Protein biosynthesis</keyword>
<keyword evidence="3 8" id="KW-0547">Nucleotide-binding</keyword>
<accession>A0A1F6WQW5</accession>
<dbReference type="PRINTS" id="PR01039">
    <property type="entry name" value="TRNASYNTHTRP"/>
</dbReference>
<evidence type="ECO:0000256" key="3">
    <source>
        <dbReference type="ARBA" id="ARBA00022741"/>
    </source>
</evidence>
<evidence type="ECO:0000256" key="9">
    <source>
        <dbReference type="RuleBase" id="RU363036"/>
    </source>
</evidence>
<feature type="binding site" evidence="8">
    <location>
        <position position="185"/>
    </location>
    <ligand>
        <name>ATP</name>
        <dbReference type="ChEBI" id="CHEBI:30616"/>
    </ligand>
</feature>
<sequence>MTKKILLSGIQSTGTLHIGNYFGAIKQFVELQDNYDTRIFVANFHSVTTIQDKEKLEKLTREIVIDYLACGLDPEKVTLFLQSSIPEVTELAWYFNCLITVPYLMRAHSYKDKVANGKEPSAGLFTYPMLMAADILIQDSEIVPVGQDQKQHIEFTRDVATKFNHTYGETFKLPEAYILDDVSIVPGLDGQKMSKSYGNTIPLFAEDKDIEKLCMQVVTDSLSPADPKDPETSNIFQIHKLFLNNVEKEELAEKYRAGGLGYKEAKEMLAESVKKFIGPIREKRKEIENNPDFVDQVLKQGGQKAQAIASKKLLEIRSKVGIL</sequence>
<feature type="binding site" evidence="8">
    <location>
        <begin position="19"/>
        <end position="20"/>
    </location>
    <ligand>
        <name>ATP</name>
        <dbReference type="ChEBI" id="CHEBI:30616"/>
    </ligand>
</feature>
<evidence type="ECO:0000256" key="8">
    <source>
        <dbReference type="HAMAP-Rule" id="MF_00140"/>
    </source>
</evidence>
<dbReference type="PANTHER" id="PTHR43766:SF1">
    <property type="entry name" value="TRYPTOPHAN--TRNA LIGASE, MITOCHONDRIAL"/>
    <property type="match status" value="1"/>
</dbReference>
<gene>
    <name evidence="8" type="primary">trpS</name>
    <name evidence="10" type="ORF">A2903_00645</name>
</gene>
<dbReference type="Proteomes" id="UP000178184">
    <property type="component" value="Unassembled WGS sequence"/>
</dbReference>
<evidence type="ECO:0000256" key="5">
    <source>
        <dbReference type="ARBA" id="ARBA00022917"/>
    </source>
</evidence>
<reference evidence="10 11" key="1">
    <citation type="journal article" date="2016" name="Nat. Commun.">
        <title>Thousands of microbial genomes shed light on interconnected biogeochemical processes in an aquifer system.</title>
        <authorList>
            <person name="Anantharaman K."/>
            <person name="Brown C.T."/>
            <person name="Hug L.A."/>
            <person name="Sharon I."/>
            <person name="Castelle C.J."/>
            <person name="Probst A.J."/>
            <person name="Thomas B.C."/>
            <person name="Singh A."/>
            <person name="Wilkins M.J."/>
            <person name="Karaoz U."/>
            <person name="Brodie E.L."/>
            <person name="Williams K.H."/>
            <person name="Hubbard S.S."/>
            <person name="Banfield J.F."/>
        </authorList>
    </citation>
    <scope>NUCLEOTIDE SEQUENCE [LARGE SCALE GENOMIC DNA]</scope>
</reference>
<dbReference type="InterPro" id="IPR002306">
    <property type="entry name" value="Trp-tRNA-ligase"/>
</dbReference>
<comment type="caution">
    <text evidence="10">The sequence shown here is derived from an EMBL/GenBank/DDBJ whole genome shotgun (WGS) entry which is preliminary data.</text>
</comment>
<dbReference type="Gene3D" id="3.40.50.620">
    <property type="entry name" value="HUPs"/>
    <property type="match status" value="1"/>
</dbReference>
<dbReference type="FunFam" id="1.10.240.10:FF:000005">
    <property type="entry name" value="Tryptophan--tRNA ligase"/>
    <property type="match status" value="1"/>
</dbReference>
<comment type="function">
    <text evidence="8">Catalyzes the attachment of tryptophan to tRNA(Trp).</text>
</comment>
<evidence type="ECO:0000256" key="1">
    <source>
        <dbReference type="ARBA" id="ARBA00005594"/>
    </source>
</evidence>
<keyword evidence="6 8" id="KW-0030">Aminoacyl-tRNA synthetase</keyword>
<feature type="short sequence motif" description="'HIGH' region" evidence="8">
    <location>
        <begin position="12"/>
        <end position="20"/>
    </location>
</feature>
<feature type="binding site" evidence="8">
    <location>
        <position position="134"/>
    </location>
    <ligand>
        <name>L-tryptophan</name>
        <dbReference type="ChEBI" id="CHEBI:57912"/>
    </ligand>
</feature>
<feature type="binding site" evidence="8">
    <location>
        <begin position="11"/>
        <end position="13"/>
    </location>
    <ligand>
        <name>ATP</name>
        <dbReference type="ChEBI" id="CHEBI:30616"/>
    </ligand>
</feature>
<feature type="binding site" evidence="8">
    <location>
        <begin position="146"/>
        <end position="148"/>
    </location>
    <ligand>
        <name>ATP</name>
        <dbReference type="ChEBI" id="CHEBI:30616"/>
    </ligand>
</feature>
<dbReference type="InterPro" id="IPR050203">
    <property type="entry name" value="Trp-tRNA_synthetase"/>
</dbReference>
<dbReference type="GO" id="GO:0005524">
    <property type="term" value="F:ATP binding"/>
    <property type="evidence" value="ECO:0007669"/>
    <property type="project" value="UniProtKB-UniRule"/>
</dbReference>
<keyword evidence="4 8" id="KW-0067">ATP-binding</keyword>
<feature type="short sequence motif" description="'KMSKS' region" evidence="8">
    <location>
        <begin position="192"/>
        <end position="196"/>
    </location>
</feature>
<dbReference type="EC" id="6.1.1.2" evidence="8"/>
<dbReference type="CDD" id="cd00806">
    <property type="entry name" value="TrpRS_core"/>
    <property type="match status" value="1"/>
</dbReference>
<evidence type="ECO:0000313" key="10">
    <source>
        <dbReference type="EMBL" id="OGI84204.1"/>
    </source>
</evidence>
<dbReference type="GO" id="GO:0004830">
    <property type="term" value="F:tryptophan-tRNA ligase activity"/>
    <property type="evidence" value="ECO:0007669"/>
    <property type="project" value="UniProtKB-UniRule"/>
</dbReference>
<dbReference type="EMBL" id="MFUO01000006">
    <property type="protein sequence ID" value="OGI84204.1"/>
    <property type="molecule type" value="Genomic_DNA"/>
</dbReference>
<dbReference type="NCBIfam" id="TIGR00233">
    <property type="entry name" value="trpS"/>
    <property type="match status" value="1"/>
</dbReference>
<evidence type="ECO:0000256" key="2">
    <source>
        <dbReference type="ARBA" id="ARBA00022598"/>
    </source>
</evidence>
<organism evidence="10 11">
    <name type="scientific">Candidatus Nomurabacteria bacterium RIFCSPLOWO2_01_FULL_33_17</name>
    <dbReference type="NCBI Taxonomy" id="1801764"/>
    <lineage>
        <taxon>Bacteria</taxon>
        <taxon>Candidatus Nomuraibacteriota</taxon>
    </lineage>
</organism>
<evidence type="ECO:0000313" key="11">
    <source>
        <dbReference type="Proteomes" id="UP000178184"/>
    </source>
</evidence>
<name>A0A1F6WQW5_9BACT</name>
<comment type="subcellular location">
    <subcellularLocation>
        <location evidence="8">Cytoplasm</location>
    </subcellularLocation>
</comment>
<dbReference type="STRING" id="1801764.A2903_00645"/>
<comment type="similarity">
    <text evidence="1 8 9">Belongs to the class-I aminoacyl-tRNA synthetase family.</text>
</comment>
<dbReference type="InterPro" id="IPR014729">
    <property type="entry name" value="Rossmann-like_a/b/a_fold"/>
</dbReference>
<dbReference type="Gene3D" id="1.10.240.10">
    <property type="entry name" value="Tyrosyl-Transfer RNA Synthetase"/>
    <property type="match status" value="1"/>
</dbReference>
<dbReference type="PANTHER" id="PTHR43766">
    <property type="entry name" value="TRYPTOPHAN--TRNA LIGASE, MITOCHONDRIAL"/>
    <property type="match status" value="1"/>
</dbReference>
<comment type="subunit">
    <text evidence="8">Homodimer.</text>
</comment>
<feature type="binding site" evidence="8">
    <location>
        <begin position="192"/>
        <end position="196"/>
    </location>
    <ligand>
        <name>ATP</name>
        <dbReference type="ChEBI" id="CHEBI:30616"/>
    </ligand>
</feature>
<dbReference type="HAMAP" id="MF_00140_B">
    <property type="entry name" value="Trp_tRNA_synth_B"/>
    <property type="match status" value="1"/>
</dbReference>
<dbReference type="GO" id="GO:0006436">
    <property type="term" value="P:tryptophanyl-tRNA aminoacylation"/>
    <property type="evidence" value="ECO:0007669"/>
    <property type="project" value="UniProtKB-UniRule"/>
</dbReference>
<evidence type="ECO:0000256" key="6">
    <source>
        <dbReference type="ARBA" id="ARBA00023146"/>
    </source>
</evidence>
<comment type="catalytic activity">
    <reaction evidence="7 8">
        <text>tRNA(Trp) + L-tryptophan + ATP = L-tryptophyl-tRNA(Trp) + AMP + diphosphate + H(+)</text>
        <dbReference type="Rhea" id="RHEA:24080"/>
        <dbReference type="Rhea" id="RHEA-COMP:9671"/>
        <dbReference type="Rhea" id="RHEA-COMP:9705"/>
        <dbReference type="ChEBI" id="CHEBI:15378"/>
        <dbReference type="ChEBI" id="CHEBI:30616"/>
        <dbReference type="ChEBI" id="CHEBI:33019"/>
        <dbReference type="ChEBI" id="CHEBI:57912"/>
        <dbReference type="ChEBI" id="CHEBI:78442"/>
        <dbReference type="ChEBI" id="CHEBI:78535"/>
        <dbReference type="ChEBI" id="CHEBI:456215"/>
        <dbReference type="EC" id="6.1.1.2"/>
    </reaction>
</comment>
<dbReference type="SUPFAM" id="SSF52374">
    <property type="entry name" value="Nucleotidylyl transferase"/>
    <property type="match status" value="1"/>
</dbReference>
<protein>
    <recommendedName>
        <fullName evidence="8">Tryptophan--tRNA ligase</fullName>
        <ecNumber evidence="8">6.1.1.2</ecNumber>
    </recommendedName>
    <alternativeName>
        <fullName evidence="8">Tryptophanyl-tRNA synthetase</fullName>
        <shortName evidence="8">TrpRS</shortName>
    </alternativeName>
</protein>
<dbReference type="InterPro" id="IPR002305">
    <property type="entry name" value="aa-tRNA-synth_Ic"/>
</dbReference>
<dbReference type="GO" id="GO:0005829">
    <property type="term" value="C:cytosol"/>
    <property type="evidence" value="ECO:0007669"/>
    <property type="project" value="TreeGrafter"/>
</dbReference>
<dbReference type="InterPro" id="IPR024109">
    <property type="entry name" value="Trp-tRNA-ligase_bac-type"/>
</dbReference>
<keyword evidence="8" id="KW-0963">Cytoplasm</keyword>
<proteinExistence type="inferred from homology"/>